<dbReference type="Gene3D" id="3.40.50.2000">
    <property type="entry name" value="Glycogen Phosphorylase B"/>
    <property type="match status" value="1"/>
</dbReference>
<reference evidence="3" key="1">
    <citation type="submission" date="2016-10" db="EMBL/GenBank/DDBJ databases">
        <authorList>
            <person name="Varghese N."/>
            <person name="Submissions S."/>
        </authorList>
    </citation>
    <scope>NUCLEOTIDE SEQUENCE [LARGE SCALE GENOMIC DNA]</scope>
    <source>
        <strain evidence="3">BS3660</strain>
    </source>
</reference>
<dbReference type="GO" id="GO:0016740">
    <property type="term" value="F:transferase activity"/>
    <property type="evidence" value="ECO:0007669"/>
    <property type="project" value="UniProtKB-KW"/>
</dbReference>
<feature type="compositionally biased region" description="Pro residues" evidence="1">
    <location>
        <begin position="219"/>
        <end position="228"/>
    </location>
</feature>
<proteinExistence type="predicted"/>
<protein>
    <submittedName>
        <fullName evidence="2">Glycosyl transferases group 1</fullName>
    </submittedName>
</protein>
<sequence>MAASPWDAMNFILYSDVNDSSISQSLGRPEYSYYFVLKAYRPLFESLGPVHVVSSAAEVDPLYRQLQQAGQDCLFISFAPPHKTPTDLQCPMVCVVAWEFDSIPAEHWDNNPRQDWSQTLARLGRVITLSTHTAEAIRRTLGDDFPVLVLPTPLWERFAGIRQQYPGTPVNAGATLQIKGCILDSRSMGLSADGLIAPIIEQAPEEIVEPEPEPEPEPESAPPPPPPLTLRRRLFITKHYLREACRALSADSEHSSLFLLKHYLLLWYREAVRDLVPDAVRPWLARFRTPQPLPIEPAVSEAPAPDEPVISATCAQDEHPQAAFPDTSQTVEIEVDGVIYVSVFNPDDGRKNWHHLITAFCWALRDVQDATLVLKMTQNDLSTYYVELMTLLSQLSPFACRVVVMHGYLQDEQFARLYGAASYYVNASRCEGLCLPLMEFMSCARPVIAPNHTAMRDYIDERVAFVVKSSQEPTIWPEDARILYRTLRHRPDWGSLKTAYENSYAMAKNQPDAWQAMADAASERMHQYCSFGPVQQRLALFFKQEPARDVVPVVTETGAASC</sequence>
<dbReference type="PANTHER" id="PTHR46656:SF3">
    <property type="entry name" value="PUTATIVE-RELATED"/>
    <property type="match status" value="1"/>
</dbReference>
<evidence type="ECO:0000256" key="1">
    <source>
        <dbReference type="SAM" id="MobiDB-lite"/>
    </source>
</evidence>
<feature type="region of interest" description="Disordered" evidence="1">
    <location>
        <begin position="207"/>
        <end position="228"/>
    </location>
</feature>
<dbReference type="EMBL" id="FNTC01000002">
    <property type="protein sequence ID" value="SEC70175.1"/>
    <property type="molecule type" value="Genomic_DNA"/>
</dbReference>
<feature type="compositionally biased region" description="Acidic residues" evidence="1">
    <location>
        <begin position="207"/>
        <end position="218"/>
    </location>
</feature>
<dbReference type="Proteomes" id="UP000198542">
    <property type="component" value="Unassembled WGS sequence"/>
</dbReference>
<dbReference type="Pfam" id="PF13692">
    <property type="entry name" value="Glyco_trans_1_4"/>
    <property type="match status" value="1"/>
</dbReference>
<evidence type="ECO:0000313" key="2">
    <source>
        <dbReference type="EMBL" id="SEC70175.1"/>
    </source>
</evidence>
<dbReference type="SUPFAM" id="SSF53756">
    <property type="entry name" value="UDP-Glycosyltransferase/glycogen phosphorylase"/>
    <property type="match status" value="1"/>
</dbReference>
<organism evidence="2 3">
    <name type="scientific">Pseudomonas jessenii</name>
    <dbReference type="NCBI Taxonomy" id="77298"/>
    <lineage>
        <taxon>Bacteria</taxon>
        <taxon>Pseudomonadati</taxon>
        <taxon>Pseudomonadota</taxon>
        <taxon>Gammaproteobacteria</taxon>
        <taxon>Pseudomonadales</taxon>
        <taxon>Pseudomonadaceae</taxon>
        <taxon>Pseudomonas</taxon>
    </lineage>
</organism>
<name>A0A1H4UN85_PSEJE</name>
<keyword evidence="3" id="KW-1185">Reference proteome</keyword>
<dbReference type="AlphaFoldDB" id="A0A1H4UN85"/>
<evidence type="ECO:0000313" key="3">
    <source>
        <dbReference type="Proteomes" id="UP000198542"/>
    </source>
</evidence>
<dbReference type="PANTHER" id="PTHR46656">
    <property type="entry name" value="PUTATIVE-RELATED"/>
    <property type="match status" value="1"/>
</dbReference>
<keyword evidence="2" id="KW-0808">Transferase</keyword>
<accession>A0A1H4UN85</accession>
<gene>
    <name evidence="2" type="ORF">SAMN04490187_5372</name>
</gene>